<organism evidence="3 4">
    <name type="scientific">Enterococcus saigonensis</name>
    <dbReference type="NCBI Taxonomy" id="1805431"/>
    <lineage>
        <taxon>Bacteria</taxon>
        <taxon>Bacillati</taxon>
        <taxon>Bacillota</taxon>
        <taxon>Bacilli</taxon>
        <taxon>Lactobacillales</taxon>
        <taxon>Enterococcaceae</taxon>
        <taxon>Enterococcus</taxon>
    </lineage>
</organism>
<dbReference type="Proteomes" id="UP000502998">
    <property type="component" value="Chromosome"/>
</dbReference>
<sequence length="385" mass="44594">MIKIQKEFQQEMFDLAAYAFSQNKSIEKAERFEYLAQKSQNYGSFADSVLASQVMATPFLVNFWNQTLRMTGIGYVSTYPEFRKQGRIDAIMGQMLQDSYKEKRHLSYLAPFSYPFYRRYGYESAFLQIRYEASAEKWPFGGRCQGRVQRVSFSEAKGVLKEIYQKSCQSQKGGILREEWWLRYKFDLHKDLKFGIYVQNDQHEGYVVYEIINNKLEIIELVALTQPAFVALHDFIKAHYGTVNTITWTQPFDGKTAILEVSDPQVKVEILPYMMARVVNVAAFLQAYPWQTKITDSFAVEIVEDSFLAINNGWYEVTTDGHVTRVEQSNLPFLKVSPQIFTQLFLGSVKLDDLLLSKKLAITSELVPLLQELLPKEMPLLGDYF</sequence>
<dbReference type="Gene3D" id="3.30.1050.10">
    <property type="entry name" value="SCP2 sterol-binding domain"/>
    <property type="match status" value="1"/>
</dbReference>
<dbReference type="Pfam" id="PF17668">
    <property type="entry name" value="Acetyltransf_17"/>
    <property type="match status" value="1"/>
</dbReference>
<dbReference type="InterPro" id="IPR036527">
    <property type="entry name" value="SCP2_sterol-bd_dom_sf"/>
</dbReference>
<evidence type="ECO:0000259" key="1">
    <source>
        <dbReference type="Pfam" id="PF13530"/>
    </source>
</evidence>
<dbReference type="InterPro" id="IPR016181">
    <property type="entry name" value="Acyl_CoA_acyltransferase"/>
</dbReference>
<dbReference type="PANTHER" id="PTHR37817:SF1">
    <property type="entry name" value="N-ACETYLTRANSFERASE EIS"/>
    <property type="match status" value="1"/>
</dbReference>
<name>A0A679IAN6_9ENTE</name>
<dbReference type="Pfam" id="PF13527">
    <property type="entry name" value="Acetyltransf_9"/>
    <property type="match status" value="1"/>
</dbReference>
<proteinExistence type="predicted"/>
<evidence type="ECO:0000313" key="3">
    <source>
        <dbReference type="EMBL" id="BCA85420.1"/>
    </source>
</evidence>
<evidence type="ECO:0000259" key="2">
    <source>
        <dbReference type="Pfam" id="PF17668"/>
    </source>
</evidence>
<keyword evidence="3" id="KW-0808">Transferase</keyword>
<feature type="domain" description="Eis-like acetyltransferase" evidence="2">
    <location>
        <begin position="173"/>
        <end position="278"/>
    </location>
</feature>
<dbReference type="Gene3D" id="3.40.630.30">
    <property type="match status" value="2"/>
</dbReference>
<keyword evidence="4" id="KW-1185">Reference proteome</keyword>
<dbReference type="EMBL" id="AP022822">
    <property type="protein sequence ID" value="BCA85420.1"/>
    <property type="molecule type" value="Genomic_DNA"/>
</dbReference>
<dbReference type="GO" id="GO:0034069">
    <property type="term" value="F:aminoglycoside N-acetyltransferase activity"/>
    <property type="evidence" value="ECO:0007669"/>
    <property type="project" value="TreeGrafter"/>
</dbReference>
<dbReference type="SUPFAM" id="SSF55718">
    <property type="entry name" value="SCP-like"/>
    <property type="match status" value="1"/>
</dbReference>
<reference evidence="3 4" key="1">
    <citation type="submission" date="2020-02" db="EMBL/GenBank/DDBJ databases">
        <title>Characterization of vanA genotype vancomycin-resistant Enterococcus saigonensis VE80.</title>
        <authorList>
            <person name="Harada T."/>
            <person name="Motooka D."/>
            <person name="Nakamura S."/>
            <person name="Yamamoto Y."/>
            <person name="Kawahara R."/>
            <person name="Kawatsu K."/>
        </authorList>
    </citation>
    <scope>NUCLEOTIDE SEQUENCE [LARGE SCALE GENOMIC DNA]</scope>
    <source>
        <strain evidence="3 4">VE80</strain>
    </source>
</reference>
<dbReference type="InterPro" id="IPR025559">
    <property type="entry name" value="Eis_dom"/>
</dbReference>
<feature type="domain" description="Enhanced intracellular survival protein" evidence="1">
    <location>
        <begin position="281"/>
        <end position="381"/>
    </location>
</feature>
<dbReference type="SUPFAM" id="SSF55729">
    <property type="entry name" value="Acyl-CoA N-acyltransferases (Nat)"/>
    <property type="match status" value="1"/>
</dbReference>
<dbReference type="Pfam" id="PF13530">
    <property type="entry name" value="SCP2_2"/>
    <property type="match status" value="1"/>
</dbReference>
<dbReference type="RefSeq" id="WP_173102701.1">
    <property type="nucleotide sequence ID" value="NZ_AP022822.1"/>
</dbReference>
<evidence type="ECO:0000313" key="4">
    <source>
        <dbReference type="Proteomes" id="UP000502998"/>
    </source>
</evidence>
<dbReference type="KEGG" id="esg:EsVE80_09430"/>
<accession>A0A679IAN6</accession>
<protein>
    <submittedName>
        <fullName evidence="3">Acetyltransferase</fullName>
    </submittedName>
</protein>
<dbReference type="InterPro" id="IPR041380">
    <property type="entry name" value="Acetyltransf_17"/>
</dbReference>
<dbReference type="PANTHER" id="PTHR37817">
    <property type="entry name" value="N-ACETYLTRANSFERASE EIS"/>
    <property type="match status" value="1"/>
</dbReference>
<dbReference type="GO" id="GO:0030649">
    <property type="term" value="P:aminoglycoside antibiotic catabolic process"/>
    <property type="evidence" value="ECO:0007669"/>
    <property type="project" value="TreeGrafter"/>
</dbReference>
<gene>
    <name evidence="3" type="ORF">EsVE80_09430</name>
</gene>
<dbReference type="AlphaFoldDB" id="A0A679IAN6"/>
<dbReference type="InterPro" id="IPR051554">
    <property type="entry name" value="Acetyltransferase_Eis"/>
</dbReference>